<feature type="compositionally biased region" description="Polar residues" evidence="1">
    <location>
        <begin position="459"/>
        <end position="468"/>
    </location>
</feature>
<dbReference type="PANTHER" id="PTHR10503">
    <property type="entry name" value="HP1 LIKE (HETEROCHROMATIN PROTEIN)-RELATED"/>
    <property type="match status" value="1"/>
</dbReference>
<feature type="compositionally biased region" description="Basic and acidic residues" evidence="1">
    <location>
        <begin position="694"/>
        <end position="709"/>
    </location>
</feature>
<dbReference type="GO" id="GO:0097240">
    <property type="term" value="P:chromosome attachment to the nuclear envelope"/>
    <property type="evidence" value="ECO:0007669"/>
    <property type="project" value="InterPro"/>
</dbReference>
<dbReference type="OMA" id="FHKEMVP"/>
<sequence length="876" mass="99221">MTNLPTEMRKLTVEDERKLWRFVFNQAIKEKNPMSLRKIIAEFIELGLIRDFGLAEVEFHFHKEMVPYLYKSDELSPVEILQFYRHFKVTISTELKKFLSHLCNVTIQLHYTSNQIKSWTNINRRNPAPTATTKSTSKVPQHVELAMWKHLSANANRINKGMQANSIKFWREMKMSKEDEENVSMTDIVTFFHTHIRRLIFALRIDPRDKMKLIQELRLKPSATQKLWMIRYDFLYIETNKEGYVNSFYNWKHDKAFHSKLFPKPASFESYKPLKLYGTGGEERPDSSIDLPKLKTDAYGIFRVPDYDDSGDEPEGFDEYKKWLKKNDPEELDKLENKKRPNDCLYPVRRNAPRAAAVATVSPKSPPEASNSRKNGRKLTGNADIDMDADADAEMDSESDRDGDDMDSDVPKPEIPSKSAGRASKSNKKAEIPSKSVRKIRKPTPLETLGIVAEAEISSTHTIVASSKPTEKPVISTSNASESAPKSTSSGFVMPEFIDSGEYSDVEMEVEIGGDKSDDDDVFVDAFEEIPGGLQCPPSPIVPSSNDTYVDVESVTSDEEEDEELRRRLPSIDLSSAEEPLEIDPQELTVIPSVIQKPTVEKKMVNNKRRMNTSLVIKIEPPINFDENFNDKDIPSTSGPPPSKKRAPRAPRHSTPLTESKKSGGQNSQKFSKNDAKSESSAGKDSEGEDVEKGDEKKKEEEMERRNGEGVEQTFVRSRLPSALEKRLREIQEAPKVPLIPGQSYGTGRLRIYSADAKFTGPVYTTPAAQNPAQTEIDSNIPMCYEPPLVIEKTLSDQDDIIRYYNCLEKLPIYFEDDGMAFERNGPTVKMTLINKTKQQIKQERGSNETSRGAASKQLRMSSARRYTPPPPTTSS</sequence>
<feature type="region of interest" description="Disordered" evidence="1">
    <location>
        <begin position="837"/>
        <end position="876"/>
    </location>
</feature>
<feature type="region of interest" description="Disordered" evidence="1">
    <location>
        <begin position="554"/>
        <end position="585"/>
    </location>
</feature>
<gene>
    <name evidence="2" type="ORF">CRE_23751</name>
</gene>
<keyword evidence="3" id="KW-1185">Reference proteome</keyword>
<proteinExistence type="predicted"/>
<dbReference type="FunCoup" id="E3NHT0">
    <property type="interactions" value="480"/>
</dbReference>
<protein>
    <recommendedName>
        <fullName evidence="4">SPK domain-containing protein</fullName>
    </recommendedName>
</protein>
<dbReference type="AlphaFoldDB" id="E3NHT0"/>
<feature type="compositionally biased region" description="Polar residues" evidence="1">
    <location>
        <begin position="655"/>
        <end position="671"/>
    </location>
</feature>
<dbReference type="HOGENOM" id="CLU_328245_0_0_1"/>
<feature type="compositionally biased region" description="Polar residues" evidence="1">
    <location>
        <begin position="475"/>
        <end position="491"/>
    </location>
</feature>
<organism evidence="3">
    <name type="scientific">Caenorhabditis remanei</name>
    <name type="common">Caenorhabditis vulgaris</name>
    <dbReference type="NCBI Taxonomy" id="31234"/>
    <lineage>
        <taxon>Eukaryota</taxon>
        <taxon>Metazoa</taxon>
        <taxon>Ecdysozoa</taxon>
        <taxon>Nematoda</taxon>
        <taxon>Chromadorea</taxon>
        <taxon>Rhabditida</taxon>
        <taxon>Rhabditina</taxon>
        <taxon>Rhabditomorpha</taxon>
        <taxon>Rhabditoidea</taxon>
        <taxon>Rhabditidae</taxon>
        <taxon>Peloderinae</taxon>
        <taxon>Caenorhabditis</taxon>
    </lineage>
</organism>
<name>E3NHT0_CAERE</name>
<dbReference type="GO" id="GO:0010468">
    <property type="term" value="P:regulation of gene expression"/>
    <property type="evidence" value="ECO:0007669"/>
    <property type="project" value="TreeGrafter"/>
</dbReference>
<feature type="region of interest" description="Disordered" evidence="1">
    <location>
        <begin position="608"/>
        <end position="718"/>
    </location>
</feature>
<accession>E3NHT0</accession>
<dbReference type="PANTHER" id="PTHR10503:SF23">
    <property type="entry name" value="PHD-TYPE DOMAIN-CONTAINING PROTEIN"/>
    <property type="match status" value="1"/>
</dbReference>
<evidence type="ECO:0000313" key="3">
    <source>
        <dbReference type="Proteomes" id="UP000008281"/>
    </source>
</evidence>
<dbReference type="eggNOG" id="ENOG502TJ6K">
    <property type="taxonomic scope" value="Eukaryota"/>
</dbReference>
<evidence type="ECO:0000256" key="1">
    <source>
        <dbReference type="SAM" id="MobiDB-lite"/>
    </source>
</evidence>
<dbReference type="Proteomes" id="UP000008281">
    <property type="component" value="Unassembled WGS sequence"/>
</dbReference>
<feature type="compositionally biased region" description="Basic and acidic residues" evidence="1">
    <location>
        <begin position="672"/>
        <end position="686"/>
    </location>
</feature>
<dbReference type="EMBL" id="DS268684">
    <property type="protein sequence ID" value="EFO98378.1"/>
    <property type="molecule type" value="Genomic_DNA"/>
</dbReference>
<dbReference type="OrthoDB" id="10635500at2759"/>
<dbReference type="InParanoid" id="E3NHT0"/>
<feature type="region of interest" description="Disordered" evidence="1">
    <location>
        <begin position="355"/>
        <end position="446"/>
    </location>
</feature>
<evidence type="ECO:0008006" key="4">
    <source>
        <dbReference type="Google" id="ProtNLM"/>
    </source>
</evidence>
<reference evidence="2" key="1">
    <citation type="submission" date="2007-07" db="EMBL/GenBank/DDBJ databases">
        <title>PCAP assembly of the Caenorhabditis remanei genome.</title>
        <authorList>
            <consortium name="The Caenorhabditis remanei Sequencing Consortium"/>
            <person name="Wilson R.K."/>
        </authorList>
    </citation>
    <scope>NUCLEOTIDE SEQUENCE [LARGE SCALE GENOMIC DNA]</scope>
    <source>
        <strain evidence="2">PB4641</strain>
    </source>
</reference>
<feature type="region of interest" description="Disordered" evidence="1">
    <location>
        <begin position="459"/>
        <end position="495"/>
    </location>
</feature>
<feature type="compositionally biased region" description="Acidic residues" evidence="1">
    <location>
        <begin position="385"/>
        <end position="408"/>
    </location>
</feature>
<dbReference type="InterPro" id="IPR037948">
    <property type="entry name" value="Cec-4"/>
</dbReference>
<evidence type="ECO:0000313" key="2">
    <source>
        <dbReference type="EMBL" id="EFO98378.1"/>
    </source>
</evidence>
<feature type="compositionally biased region" description="Basic residues" evidence="1">
    <location>
        <begin position="643"/>
        <end position="652"/>
    </location>
</feature>
<dbReference type="GO" id="GO:0005637">
    <property type="term" value="C:nuclear inner membrane"/>
    <property type="evidence" value="ECO:0007669"/>
    <property type="project" value="TreeGrafter"/>
</dbReference>